<evidence type="ECO:0000313" key="2">
    <source>
        <dbReference type="EMBL" id="KAJ3133269.1"/>
    </source>
</evidence>
<organism evidence="2 3">
    <name type="scientific">Physocladia obscura</name>
    <dbReference type="NCBI Taxonomy" id="109957"/>
    <lineage>
        <taxon>Eukaryota</taxon>
        <taxon>Fungi</taxon>
        <taxon>Fungi incertae sedis</taxon>
        <taxon>Chytridiomycota</taxon>
        <taxon>Chytridiomycota incertae sedis</taxon>
        <taxon>Chytridiomycetes</taxon>
        <taxon>Chytridiales</taxon>
        <taxon>Chytriomycetaceae</taxon>
        <taxon>Physocladia</taxon>
    </lineage>
</organism>
<feature type="region of interest" description="Disordered" evidence="1">
    <location>
        <begin position="150"/>
        <end position="170"/>
    </location>
</feature>
<comment type="caution">
    <text evidence="2">The sequence shown here is derived from an EMBL/GenBank/DDBJ whole genome shotgun (WGS) entry which is preliminary data.</text>
</comment>
<feature type="region of interest" description="Disordered" evidence="1">
    <location>
        <begin position="286"/>
        <end position="319"/>
    </location>
</feature>
<feature type="compositionally biased region" description="Low complexity" evidence="1">
    <location>
        <begin position="159"/>
        <end position="168"/>
    </location>
</feature>
<gene>
    <name evidence="2" type="ORF">HK100_004530</name>
</gene>
<evidence type="ECO:0000313" key="3">
    <source>
        <dbReference type="Proteomes" id="UP001211907"/>
    </source>
</evidence>
<sequence>MKDNNQQATISVTANTNLSSQRKESVISNSRANSYFVPSVGRQHSVRQPSVFKDARSQKESNLVRDIKTALKQDAWPKITELMQEWEYISSKDILAECAIQLLSKDQKLCEKTLEHVIKRGPLKNNEYIFCSAMVHHALNYSKQQLQTEFDGNRHESRATSTASSSAADQFSAMTPSVQFHGHGPTPATREEWVELKDWTTTFLVVVVLQTPHRTPKDIAEALHLLDTTSNYQLVLRPNRFAFITLLKAKCFCELGQLDEALNFLNMRQSQEDALLQLNDLKVTKSLDRPESGSTRNRNRAPSIAAGHAAPEIEENQSDTSDSIIACHDLHMLLLEKMGKEEDAKELFKDFKADGSSKRPLQFKDFVKKTRCEDAGNFLIESWSPKPGELSRRL</sequence>
<protein>
    <submittedName>
        <fullName evidence="2">Uncharacterized protein</fullName>
    </submittedName>
</protein>
<name>A0AAD5T6D2_9FUNG</name>
<reference evidence="2" key="1">
    <citation type="submission" date="2020-05" db="EMBL/GenBank/DDBJ databases">
        <title>Phylogenomic resolution of chytrid fungi.</title>
        <authorList>
            <person name="Stajich J.E."/>
            <person name="Amses K."/>
            <person name="Simmons R."/>
            <person name="Seto K."/>
            <person name="Myers J."/>
            <person name="Bonds A."/>
            <person name="Quandt C.A."/>
            <person name="Barry K."/>
            <person name="Liu P."/>
            <person name="Grigoriev I."/>
            <person name="Longcore J.E."/>
            <person name="James T.Y."/>
        </authorList>
    </citation>
    <scope>NUCLEOTIDE SEQUENCE</scope>
    <source>
        <strain evidence="2">JEL0513</strain>
    </source>
</reference>
<dbReference type="Proteomes" id="UP001211907">
    <property type="component" value="Unassembled WGS sequence"/>
</dbReference>
<proteinExistence type="predicted"/>
<dbReference type="AlphaFoldDB" id="A0AAD5T6D2"/>
<accession>A0AAD5T6D2</accession>
<dbReference type="EMBL" id="JADGJH010000222">
    <property type="protein sequence ID" value="KAJ3133269.1"/>
    <property type="molecule type" value="Genomic_DNA"/>
</dbReference>
<evidence type="ECO:0000256" key="1">
    <source>
        <dbReference type="SAM" id="MobiDB-lite"/>
    </source>
</evidence>
<keyword evidence="3" id="KW-1185">Reference proteome</keyword>